<evidence type="ECO:0000313" key="1">
    <source>
        <dbReference type="EMBL" id="HGV55577.1"/>
    </source>
</evidence>
<comment type="caution">
    <text evidence="1">The sequence shown here is derived from an EMBL/GenBank/DDBJ whole genome shotgun (WGS) entry which is preliminary data.</text>
</comment>
<organism evidence="1">
    <name type="scientific">Caldimicrobium thiodismutans</name>
    <dbReference type="NCBI Taxonomy" id="1653476"/>
    <lineage>
        <taxon>Bacteria</taxon>
        <taxon>Pseudomonadati</taxon>
        <taxon>Thermodesulfobacteriota</taxon>
        <taxon>Thermodesulfobacteria</taxon>
        <taxon>Thermodesulfobacteriales</taxon>
        <taxon>Thermodesulfobacteriaceae</taxon>
        <taxon>Caldimicrobium</taxon>
    </lineage>
</organism>
<dbReference type="InterPro" id="IPR032587">
    <property type="entry name" value="DUF4911"/>
</dbReference>
<accession>A0A832LWE4</accession>
<dbReference type="AlphaFoldDB" id="A0A832LWE4"/>
<protein>
    <submittedName>
        <fullName evidence="1">DUF4911 domain-containing protein</fullName>
    </submittedName>
</protein>
<gene>
    <name evidence="1" type="ORF">ENT73_05780</name>
</gene>
<dbReference type="Pfam" id="PF16256">
    <property type="entry name" value="DUF4911"/>
    <property type="match status" value="1"/>
</dbReference>
<reference evidence="1" key="1">
    <citation type="journal article" date="2020" name="mSystems">
        <title>Genome- and Community-Level Interaction Insights into Carbon Utilization and Element Cycling Functions of Hydrothermarchaeota in Hydrothermal Sediment.</title>
        <authorList>
            <person name="Zhou Z."/>
            <person name="Liu Y."/>
            <person name="Xu W."/>
            <person name="Pan J."/>
            <person name="Luo Z.H."/>
            <person name="Li M."/>
        </authorList>
    </citation>
    <scope>NUCLEOTIDE SEQUENCE [LARGE SCALE GENOMIC DNA]</scope>
    <source>
        <strain evidence="1">SpSt-605</strain>
    </source>
</reference>
<dbReference type="EMBL" id="DSZU01000099">
    <property type="protein sequence ID" value="HGV55577.1"/>
    <property type="molecule type" value="Genomic_DNA"/>
</dbReference>
<name>A0A832LWE4_9BACT</name>
<sequence length="68" mass="7928">MRSTQIVFCLNPSKIAFLKFVLEGYDHLANLTVLNPKRALLKISFYPTEEKRIKEILADFEVEFTEAH</sequence>
<proteinExistence type="predicted"/>